<feature type="domain" description="CS" evidence="8">
    <location>
        <begin position="206"/>
        <end position="299"/>
    </location>
</feature>
<keyword evidence="4 5" id="KW-0413">Isomerase</keyword>
<evidence type="ECO:0000256" key="2">
    <source>
        <dbReference type="ARBA" id="ARBA00013194"/>
    </source>
</evidence>
<dbReference type="EMBL" id="CAXAMM010001115">
    <property type="protein sequence ID" value="CAK8990603.1"/>
    <property type="molecule type" value="Genomic_DNA"/>
</dbReference>
<evidence type="ECO:0000256" key="6">
    <source>
        <dbReference type="SAM" id="MobiDB-lite"/>
    </source>
</evidence>
<evidence type="ECO:0000256" key="3">
    <source>
        <dbReference type="ARBA" id="ARBA00023110"/>
    </source>
</evidence>
<proteinExistence type="predicted"/>
<dbReference type="SUPFAM" id="SSF49764">
    <property type="entry name" value="HSP20-like chaperones"/>
    <property type="match status" value="1"/>
</dbReference>
<dbReference type="CDD" id="cd06467">
    <property type="entry name" value="p23_NUDC_like"/>
    <property type="match status" value="1"/>
</dbReference>
<organism evidence="9 10">
    <name type="scientific">Durusdinium trenchii</name>
    <dbReference type="NCBI Taxonomy" id="1381693"/>
    <lineage>
        <taxon>Eukaryota</taxon>
        <taxon>Sar</taxon>
        <taxon>Alveolata</taxon>
        <taxon>Dinophyceae</taxon>
        <taxon>Suessiales</taxon>
        <taxon>Symbiodiniaceae</taxon>
        <taxon>Durusdinium</taxon>
    </lineage>
</organism>
<sequence length="328" mass="35794">MALNSIHAPWRAPRPHAPPATAGSVALARSAGSGRKPRSMGVMIGGVFGYARSLAVARRSWSSSRLEKRVLRESPYPDDMPSAGDLVKIHYVGRLSDGTCFDNSRTRGKPFEFILGESEVIDAWEILISKMGLQEKAELTCPPQYAYGEDGVPPYIPPGETISYTVDLVDICRPLPPEKEPVVDVTQDVEEDERNFWEKEEEREQGQLGSFTWEASGSGKEIFIRVPLDDDVKAREIKVNVTSTALSCQIGSQKIVEGTLFAPVLTDDSFWDFEKKGKKVSLLITLGKMDASLKWDSLLQSGGAVPVPSDVEVVGAEEAKGAKSAKPA</sequence>
<feature type="domain" description="PPIase FKBP-type" evidence="7">
    <location>
        <begin position="84"/>
        <end position="172"/>
    </location>
</feature>
<dbReference type="PROSITE" id="PS51203">
    <property type="entry name" value="CS"/>
    <property type="match status" value="1"/>
</dbReference>
<dbReference type="GO" id="GO:0016853">
    <property type="term" value="F:isomerase activity"/>
    <property type="evidence" value="ECO:0007669"/>
    <property type="project" value="UniProtKB-KW"/>
</dbReference>
<protein>
    <recommendedName>
        <fullName evidence="2 5">peptidylprolyl isomerase</fullName>
        <ecNumber evidence="2 5">5.2.1.8</ecNumber>
    </recommendedName>
</protein>
<dbReference type="InterPro" id="IPR001179">
    <property type="entry name" value="PPIase_FKBP_dom"/>
</dbReference>
<evidence type="ECO:0000313" key="10">
    <source>
        <dbReference type="Proteomes" id="UP001642464"/>
    </source>
</evidence>
<dbReference type="Pfam" id="PF00254">
    <property type="entry name" value="FKBP_C"/>
    <property type="match status" value="1"/>
</dbReference>
<dbReference type="InterPro" id="IPR050689">
    <property type="entry name" value="FKBP-type_PPIase"/>
</dbReference>
<dbReference type="InterPro" id="IPR007052">
    <property type="entry name" value="CS_dom"/>
</dbReference>
<dbReference type="PANTHER" id="PTHR10516">
    <property type="entry name" value="PEPTIDYL-PROLYL CIS-TRANS ISOMERASE"/>
    <property type="match status" value="1"/>
</dbReference>
<dbReference type="EC" id="5.2.1.8" evidence="2 5"/>
<evidence type="ECO:0000259" key="7">
    <source>
        <dbReference type="PROSITE" id="PS50059"/>
    </source>
</evidence>
<keyword evidence="3 5" id="KW-0697">Rotamase</keyword>
<keyword evidence="10" id="KW-1185">Reference proteome</keyword>
<comment type="caution">
    <text evidence="9">The sequence shown here is derived from an EMBL/GenBank/DDBJ whole genome shotgun (WGS) entry which is preliminary data.</text>
</comment>
<dbReference type="InterPro" id="IPR008978">
    <property type="entry name" value="HSP20-like_chaperone"/>
</dbReference>
<feature type="region of interest" description="Disordered" evidence="6">
    <location>
        <begin position="1"/>
        <end position="23"/>
    </location>
</feature>
<dbReference type="PROSITE" id="PS50059">
    <property type="entry name" value="FKBP_PPIASE"/>
    <property type="match status" value="1"/>
</dbReference>
<dbReference type="SUPFAM" id="SSF54534">
    <property type="entry name" value="FKBP-like"/>
    <property type="match status" value="1"/>
</dbReference>
<dbReference type="Gene3D" id="2.60.40.790">
    <property type="match status" value="1"/>
</dbReference>
<accession>A0ABP0HLG0</accession>
<evidence type="ECO:0000313" key="9">
    <source>
        <dbReference type="EMBL" id="CAK8990603.1"/>
    </source>
</evidence>
<dbReference type="Gene3D" id="3.10.50.40">
    <property type="match status" value="1"/>
</dbReference>
<dbReference type="InterPro" id="IPR046357">
    <property type="entry name" value="PPIase_dom_sf"/>
</dbReference>
<name>A0ABP0HLG0_9DINO</name>
<dbReference type="PANTHER" id="PTHR10516:SF443">
    <property type="entry name" value="FK506-BINDING PROTEIN 59-RELATED"/>
    <property type="match status" value="1"/>
</dbReference>
<evidence type="ECO:0000259" key="8">
    <source>
        <dbReference type="PROSITE" id="PS51203"/>
    </source>
</evidence>
<reference evidence="9 10" key="1">
    <citation type="submission" date="2024-02" db="EMBL/GenBank/DDBJ databases">
        <authorList>
            <person name="Chen Y."/>
            <person name="Shah S."/>
            <person name="Dougan E. K."/>
            <person name="Thang M."/>
            <person name="Chan C."/>
        </authorList>
    </citation>
    <scope>NUCLEOTIDE SEQUENCE [LARGE SCALE GENOMIC DNA]</scope>
</reference>
<evidence type="ECO:0000256" key="1">
    <source>
        <dbReference type="ARBA" id="ARBA00000971"/>
    </source>
</evidence>
<gene>
    <name evidence="9" type="ORF">SCF082_LOCUS2310</name>
</gene>
<dbReference type="Pfam" id="PF04969">
    <property type="entry name" value="CS"/>
    <property type="match status" value="1"/>
</dbReference>
<comment type="catalytic activity">
    <reaction evidence="1 5">
        <text>[protein]-peptidylproline (omega=180) = [protein]-peptidylproline (omega=0)</text>
        <dbReference type="Rhea" id="RHEA:16237"/>
        <dbReference type="Rhea" id="RHEA-COMP:10747"/>
        <dbReference type="Rhea" id="RHEA-COMP:10748"/>
        <dbReference type="ChEBI" id="CHEBI:83833"/>
        <dbReference type="ChEBI" id="CHEBI:83834"/>
        <dbReference type="EC" id="5.2.1.8"/>
    </reaction>
</comment>
<evidence type="ECO:0000256" key="5">
    <source>
        <dbReference type="PROSITE-ProRule" id="PRU00277"/>
    </source>
</evidence>
<dbReference type="Proteomes" id="UP001642464">
    <property type="component" value="Unassembled WGS sequence"/>
</dbReference>
<evidence type="ECO:0000256" key="4">
    <source>
        <dbReference type="ARBA" id="ARBA00023235"/>
    </source>
</evidence>